<accession>A0A1D8NBS4</accession>
<evidence type="ECO:0000256" key="1">
    <source>
        <dbReference type="SAM" id="MobiDB-lite"/>
    </source>
</evidence>
<feature type="region of interest" description="Disordered" evidence="1">
    <location>
        <begin position="370"/>
        <end position="407"/>
    </location>
</feature>
<organism evidence="2 3">
    <name type="scientific">Yarrowia lipolytica</name>
    <name type="common">Candida lipolytica</name>
    <dbReference type="NCBI Taxonomy" id="4952"/>
    <lineage>
        <taxon>Eukaryota</taxon>
        <taxon>Fungi</taxon>
        <taxon>Dikarya</taxon>
        <taxon>Ascomycota</taxon>
        <taxon>Saccharomycotina</taxon>
        <taxon>Dipodascomycetes</taxon>
        <taxon>Dipodascales</taxon>
        <taxon>Dipodascales incertae sedis</taxon>
        <taxon>Yarrowia</taxon>
    </lineage>
</organism>
<dbReference type="EMBL" id="CP017555">
    <property type="protein sequence ID" value="AOW03086.1"/>
    <property type="molecule type" value="Genomic_DNA"/>
</dbReference>
<dbReference type="GeneID" id="2909953"/>
<sequence>MNTLRDCCVIFGSTLATFSAITLIVYHASASDVQFRRRHLDRRRKKLNVLRQKNKNNHAGRKTVPKSALSEEVIPPLAELGLVAYYEEGELERVATRLIIRELAVNPVALKRLSMMLSSDKIEDREFSTDFMLFYLLRVSQGRADLSSYPIMYGLVLGFDKCLDTLKELKENDKEDPVAFSRNLALFMNYISILTQLCEDARHLHPAHQLCLYGFVDLCYKWNKIAPFSDRVWKPGMIPNIRDVQNKTSRFPYTYHVLQDVIIADYQMESTIEGLVEKLGGSGDDFSRSEEQLMATREFLTQFYESRMNEMPQFETPEESLSAARDFLVFFYDNYYDSVRRAEREIQNGTESDDTDEEYGSALPRVPAVAIPNVPVPPTAPVDDTYTSEEDTCSERELPRGENNPEHYLGDCVDDENVEGCASPNCACGGRQVIYPVGLPPEDGYGDHAHEEEGDGDSDEDDEDGWEEDEDEYGEDEEYGVDEYGNYDDGNEYDDDVYEDELGRVFVGGLEVEDFMNPMNYIDPDSGGGGPLTLNRETGQFDLSPGALDIINELRATGVLPPYGSPGRQPDGANGGR</sequence>
<feature type="compositionally biased region" description="Basic and acidic residues" evidence="1">
    <location>
        <begin position="393"/>
        <end position="407"/>
    </location>
</feature>
<evidence type="ECO:0000313" key="2">
    <source>
        <dbReference type="EMBL" id="AOW03086.1"/>
    </source>
</evidence>
<evidence type="ECO:0000313" key="3">
    <source>
        <dbReference type="Proteomes" id="UP000182444"/>
    </source>
</evidence>
<dbReference type="AlphaFoldDB" id="A0A1D8NBS4"/>
<name>A0A1D8NBS4_YARLL</name>
<feature type="region of interest" description="Disordered" evidence="1">
    <location>
        <begin position="438"/>
        <end position="495"/>
    </location>
</feature>
<reference evidence="2 3" key="1">
    <citation type="journal article" date="2016" name="PLoS ONE">
        <title>Sequence Assembly of Yarrowia lipolytica Strain W29/CLIB89 Shows Transposable Element Diversity.</title>
        <authorList>
            <person name="Magnan C."/>
            <person name="Yu J."/>
            <person name="Chang I."/>
            <person name="Jahn E."/>
            <person name="Kanomata Y."/>
            <person name="Wu J."/>
            <person name="Zeller M."/>
            <person name="Oakes M."/>
            <person name="Baldi P."/>
            <person name="Sandmeyer S."/>
        </authorList>
    </citation>
    <scope>NUCLEOTIDE SEQUENCE [LARGE SCALE GENOMIC DNA]</scope>
    <source>
        <strain evidence="3">CLIB89(W29)</strain>
    </source>
</reference>
<proteinExistence type="predicted"/>
<dbReference type="VEuPathDB" id="FungiDB:YALI1_C26616g"/>
<dbReference type="RefSeq" id="XP_502005.3">
    <property type="nucleotide sequence ID" value="XM_502005.3"/>
</dbReference>
<protein>
    <submittedName>
        <fullName evidence="2">Uncharacterized protein</fullName>
    </submittedName>
</protein>
<dbReference type="KEGG" id="yli:2909953"/>
<feature type="compositionally biased region" description="Acidic residues" evidence="1">
    <location>
        <begin position="452"/>
        <end position="495"/>
    </location>
</feature>
<dbReference type="Proteomes" id="UP000182444">
    <property type="component" value="Chromosome 1C"/>
</dbReference>
<gene>
    <name evidence="2" type="ORF">YALI1_C26616g</name>
</gene>
<dbReference type="VEuPathDB" id="FungiDB:YALI0_C19261g"/>